<evidence type="ECO:0000313" key="10">
    <source>
        <dbReference type="Proteomes" id="UP000663864"/>
    </source>
</evidence>
<dbReference type="EMBL" id="CAJOBD010000107">
    <property type="protein sequence ID" value="CAF3578105.1"/>
    <property type="molecule type" value="Genomic_DNA"/>
</dbReference>
<evidence type="ECO:0000259" key="7">
    <source>
        <dbReference type="PROSITE" id="PS50222"/>
    </source>
</evidence>
<dbReference type="InterPro" id="IPR018247">
    <property type="entry name" value="EF_Hand_1_Ca_BS"/>
</dbReference>
<dbReference type="AlphaFoldDB" id="A0A814CG79"/>
<evidence type="ECO:0000256" key="4">
    <source>
        <dbReference type="ARBA" id="ARBA00022737"/>
    </source>
</evidence>
<dbReference type="PANTHER" id="PTHR23055">
    <property type="entry name" value="CALCIUM BINDING PROTEINS"/>
    <property type="match status" value="1"/>
</dbReference>
<dbReference type="Gene3D" id="1.10.238.10">
    <property type="entry name" value="EF-hand"/>
    <property type="match status" value="1"/>
</dbReference>
<keyword evidence="6" id="KW-0449">Lipoprotein</keyword>
<dbReference type="Proteomes" id="UP000663864">
    <property type="component" value="Unassembled WGS sequence"/>
</dbReference>
<keyword evidence="3" id="KW-0479">Metal-binding</keyword>
<evidence type="ECO:0000256" key="3">
    <source>
        <dbReference type="ARBA" id="ARBA00022723"/>
    </source>
</evidence>
<sequence length="208" mass="24399">MGNQQKGRGTSSWELDEISNLVGIPRFQLENIYRDFRRVSKDYLLDKHEFRRIYKDLMRFSPNSPDYYHLKPSEQTRLHNAMADRIFKTFDRNKSGRLTFDEFISAYILLQNSLSPQVRLNFLLNHYAPNNGYITPTMGRRVIQDMSNLYGINTDYQQLWRNLEANHALQNGLVPQEAFTNYFINHPAYSSAFYNGVQVPIPPPSPQL</sequence>
<dbReference type="PROSITE" id="PS50222">
    <property type="entry name" value="EF_HAND_2"/>
    <property type="match status" value="1"/>
</dbReference>
<gene>
    <name evidence="9" type="ORF">JBS370_LOCUS2668</name>
    <name evidence="8" type="ORF">ZHD862_LOCUS9397</name>
</gene>
<accession>A0A814CG79</accession>
<dbReference type="PROSITE" id="PS00018">
    <property type="entry name" value="EF_HAND_1"/>
    <property type="match status" value="1"/>
</dbReference>
<evidence type="ECO:0000256" key="6">
    <source>
        <dbReference type="ARBA" id="ARBA00023288"/>
    </source>
</evidence>
<reference evidence="8" key="1">
    <citation type="submission" date="2021-02" db="EMBL/GenBank/DDBJ databases">
        <authorList>
            <person name="Nowell W R."/>
        </authorList>
    </citation>
    <scope>NUCLEOTIDE SEQUENCE</scope>
</reference>
<dbReference type="Pfam" id="PF00036">
    <property type="entry name" value="EF-hand_1"/>
    <property type="match status" value="1"/>
</dbReference>
<keyword evidence="4" id="KW-0677">Repeat</keyword>
<organism evidence="8 10">
    <name type="scientific">Rotaria sordida</name>
    <dbReference type="NCBI Taxonomy" id="392033"/>
    <lineage>
        <taxon>Eukaryota</taxon>
        <taxon>Metazoa</taxon>
        <taxon>Spiralia</taxon>
        <taxon>Gnathifera</taxon>
        <taxon>Rotifera</taxon>
        <taxon>Eurotatoria</taxon>
        <taxon>Bdelloidea</taxon>
        <taxon>Philodinida</taxon>
        <taxon>Philodinidae</taxon>
        <taxon>Rotaria</taxon>
    </lineage>
</organism>
<evidence type="ECO:0000256" key="1">
    <source>
        <dbReference type="ARBA" id="ARBA00006049"/>
    </source>
</evidence>
<dbReference type="InterPro" id="IPR002048">
    <property type="entry name" value="EF_hand_dom"/>
</dbReference>
<evidence type="ECO:0000313" key="9">
    <source>
        <dbReference type="EMBL" id="CAF3578105.1"/>
    </source>
</evidence>
<feature type="domain" description="EF-hand" evidence="7">
    <location>
        <begin position="78"/>
        <end position="113"/>
    </location>
</feature>
<comment type="similarity">
    <text evidence="1">Belongs to the recoverin family.</text>
</comment>
<name>A0A814CG79_9BILA</name>
<evidence type="ECO:0000313" key="8">
    <source>
        <dbReference type="EMBL" id="CAF0939683.1"/>
    </source>
</evidence>
<comment type="caution">
    <text evidence="8">The sequence shown here is derived from an EMBL/GenBank/DDBJ whole genome shotgun (WGS) entry which is preliminary data.</text>
</comment>
<dbReference type="PANTHER" id="PTHR23055:SF178">
    <property type="entry name" value="NEUROCALCIN HOMOLOG"/>
    <property type="match status" value="1"/>
</dbReference>
<dbReference type="EMBL" id="CAJNOT010000319">
    <property type="protein sequence ID" value="CAF0939683.1"/>
    <property type="molecule type" value="Genomic_DNA"/>
</dbReference>
<evidence type="ECO:0000256" key="2">
    <source>
        <dbReference type="ARBA" id="ARBA00022707"/>
    </source>
</evidence>
<evidence type="ECO:0000256" key="5">
    <source>
        <dbReference type="ARBA" id="ARBA00022837"/>
    </source>
</evidence>
<proteinExistence type="inferred from homology"/>
<keyword evidence="2" id="KW-0519">Myristate</keyword>
<dbReference type="GO" id="GO:0005509">
    <property type="term" value="F:calcium ion binding"/>
    <property type="evidence" value="ECO:0007669"/>
    <property type="project" value="InterPro"/>
</dbReference>
<dbReference type="InterPro" id="IPR011992">
    <property type="entry name" value="EF-hand-dom_pair"/>
</dbReference>
<dbReference type="SMART" id="SM00054">
    <property type="entry name" value="EFh"/>
    <property type="match status" value="1"/>
</dbReference>
<dbReference type="InterPro" id="IPR028846">
    <property type="entry name" value="Recoverin"/>
</dbReference>
<dbReference type="SUPFAM" id="SSF47473">
    <property type="entry name" value="EF-hand"/>
    <property type="match status" value="1"/>
</dbReference>
<keyword evidence="5" id="KW-0106">Calcium</keyword>
<dbReference type="Proteomes" id="UP000663836">
    <property type="component" value="Unassembled WGS sequence"/>
</dbReference>
<protein>
    <recommendedName>
        <fullName evidence="7">EF-hand domain-containing protein</fullName>
    </recommendedName>
</protein>